<evidence type="ECO:0000256" key="1">
    <source>
        <dbReference type="PROSITE-ProRule" id="PRU00023"/>
    </source>
</evidence>
<dbReference type="SUPFAM" id="SSF48403">
    <property type="entry name" value="Ankyrin repeat"/>
    <property type="match status" value="1"/>
</dbReference>
<proteinExistence type="predicted"/>
<dbReference type="OrthoDB" id="19174at2759"/>
<evidence type="ECO:0000313" key="4">
    <source>
        <dbReference type="Proteomes" id="UP000663829"/>
    </source>
</evidence>
<name>A0A816BAV1_9BILA</name>
<dbReference type="InterPro" id="IPR002110">
    <property type="entry name" value="Ankyrin_rpt"/>
</dbReference>
<dbReference type="EMBL" id="CAJOBC010103593">
    <property type="protein sequence ID" value="CAF4486852.1"/>
    <property type="molecule type" value="Genomic_DNA"/>
</dbReference>
<reference evidence="2" key="1">
    <citation type="submission" date="2021-02" db="EMBL/GenBank/DDBJ databases">
        <authorList>
            <person name="Nowell W R."/>
        </authorList>
    </citation>
    <scope>NUCLEOTIDE SEQUENCE</scope>
</reference>
<dbReference type="AlphaFoldDB" id="A0A816BAV1"/>
<dbReference type="InterPro" id="IPR036770">
    <property type="entry name" value="Ankyrin_rpt-contain_sf"/>
</dbReference>
<dbReference type="Pfam" id="PF12796">
    <property type="entry name" value="Ank_2"/>
    <property type="match status" value="1"/>
</dbReference>
<feature type="repeat" description="ANK" evidence="1">
    <location>
        <begin position="41"/>
        <end position="64"/>
    </location>
</feature>
<comment type="caution">
    <text evidence="2">The sequence shown here is derived from an EMBL/GenBank/DDBJ whole genome shotgun (WGS) entry which is preliminary data.</text>
</comment>
<dbReference type="PROSITE" id="PS50088">
    <property type="entry name" value="ANK_REPEAT"/>
    <property type="match status" value="1"/>
</dbReference>
<organism evidence="2 4">
    <name type="scientific">Didymodactylos carnosus</name>
    <dbReference type="NCBI Taxonomy" id="1234261"/>
    <lineage>
        <taxon>Eukaryota</taxon>
        <taxon>Metazoa</taxon>
        <taxon>Spiralia</taxon>
        <taxon>Gnathifera</taxon>
        <taxon>Rotifera</taxon>
        <taxon>Eurotatoria</taxon>
        <taxon>Bdelloidea</taxon>
        <taxon>Philodinida</taxon>
        <taxon>Philodinidae</taxon>
        <taxon>Didymodactylos</taxon>
    </lineage>
</organism>
<dbReference type="Proteomes" id="UP000663829">
    <property type="component" value="Unassembled WGS sequence"/>
</dbReference>
<dbReference type="Gene3D" id="1.25.40.20">
    <property type="entry name" value="Ankyrin repeat-containing domain"/>
    <property type="match status" value="1"/>
</dbReference>
<keyword evidence="1" id="KW-0040">ANK repeat</keyword>
<keyword evidence="4" id="KW-1185">Reference proteome</keyword>
<sequence>MNDEEARPSEFYLACRNGDLTTVEVLLSTIQYSDLLRLESNGSTGLHAAAFYGHIDIVQRILERDDGSRQLWTIRNRPFDLTPADEAQSGNIRRLFGSNFVGTGRTRFSDHHGGEQALFSPVKPAAADSTTTDTCNQVQWLDEYANAHRISQENHEHMRRWLIKIPLEHLLIRIKNEYVEKMAKLGQANHQINDTLQAAIDEEDPRYLLYAYTKATSFFGQLNKDFAQKGRH</sequence>
<evidence type="ECO:0000313" key="2">
    <source>
        <dbReference type="EMBL" id="CAF1606635.1"/>
    </source>
</evidence>
<accession>A0A816BAV1</accession>
<gene>
    <name evidence="2" type="ORF">GPM918_LOCUS42788</name>
    <name evidence="3" type="ORF">SRO942_LOCUS44120</name>
</gene>
<dbReference type="EMBL" id="CAJNOQ010036997">
    <property type="protein sequence ID" value="CAF1606635.1"/>
    <property type="molecule type" value="Genomic_DNA"/>
</dbReference>
<protein>
    <submittedName>
        <fullName evidence="2">Uncharacterized protein</fullName>
    </submittedName>
</protein>
<dbReference type="Proteomes" id="UP000681722">
    <property type="component" value="Unassembled WGS sequence"/>
</dbReference>
<evidence type="ECO:0000313" key="3">
    <source>
        <dbReference type="EMBL" id="CAF4486852.1"/>
    </source>
</evidence>
<dbReference type="PROSITE" id="PS50297">
    <property type="entry name" value="ANK_REP_REGION"/>
    <property type="match status" value="1"/>
</dbReference>